<keyword evidence="3 6" id="KW-0547">Nucleotide-binding</keyword>
<dbReference type="InterPro" id="IPR039028">
    <property type="entry name" value="BCKD/PDK"/>
</dbReference>
<comment type="caution">
    <text evidence="8">The sequence shown here is derived from an EMBL/GenBank/DDBJ whole genome shotgun (WGS) entry which is preliminary data.</text>
</comment>
<dbReference type="GO" id="GO:0004740">
    <property type="term" value="F:pyruvate dehydrogenase (acetyl-transferring) kinase activity"/>
    <property type="evidence" value="ECO:0007669"/>
    <property type="project" value="TreeGrafter"/>
</dbReference>
<protein>
    <recommendedName>
        <fullName evidence="6">Protein-serine/threonine kinase</fullName>
        <ecNumber evidence="6">2.7.11.-</ecNumber>
    </recommendedName>
</protein>
<evidence type="ECO:0000256" key="1">
    <source>
        <dbReference type="ARBA" id="ARBA00022553"/>
    </source>
</evidence>
<gene>
    <name evidence="8" type="ORF">MNOR_LOCUS12463</name>
</gene>
<dbReference type="SUPFAM" id="SSF69012">
    <property type="entry name" value="alpha-ketoacid dehydrogenase kinase, N-terminal domain"/>
    <property type="match status" value="1"/>
</dbReference>
<dbReference type="EMBL" id="CAXKWB010006842">
    <property type="protein sequence ID" value="CAL4084609.1"/>
    <property type="molecule type" value="Genomic_DNA"/>
</dbReference>
<feature type="non-terminal residue" evidence="8">
    <location>
        <position position="365"/>
    </location>
</feature>
<dbReference type="InterPro" id="IPR018955">
    <property type="entry name" value="BCDHK/PDK_N"/>
</dbReference>
<keyword evidence="6" id="KW-0496">Mitochondrion</keyword>
<dbReference type="GO" id="GO:0005524">
    <property type="term" value="F:ATP binding"/>
    <property type="evidence" value="ECO:0007669"/>
    <property type="project" value="UniProtKB-UniRule"/>
</dbReference>
<dbReference type="Gene3D" id="1.20.140.20">
    <property type="entry name" value="Alpha-ketoacid/pyruvate dehydrogenase kinase, N-terminal domain"/>
    <property type="match status" value="1"/>
</dbReference>
<dbReference type="GO" id="GO:0005759">
    <property type="term" value="C:mitochondrial matrix"/>
    <property type="evidence" value="ECO:0007669"/>
    <property type="project" value="UniProtKB-SubCell"/>
</dbReference>
<evidence type="ECO:0000259" key="7">
    <source>
        <dbReference type="Pfam" id="PF10436"/>
    </source>
</evidence>
<keyword evidence="4 6" id="KW-0418">Kinase</keyword>
<evidence type="ECO:0000313" key="9">
    <source>
        <dbReference type="Proteomes" id="UP001497623"/>
    </source>
</evidence>
<name>A0AAV2QKF7_MEGNR</name>
<comment type="subcellular location">
    <subcellularLocation>
        <location evidence="6">Mitochondrion matrix</location>
    </subcellularLocation>
</comment>
<keyword evidence="9" id="KW-1185">Reference proteome</keyword>
<keyword evidence="1" id="KW-0597">Phosphoprotein</keyword>
<evidence type="ECO:0000256" key="5">
    <source>
        <dbReference type="ARBA" id="ARBA00022840"/>
    </source>
</evidence>
<evidence type="ECO:0000256" key="3">
    <source>
        <dbReference type="ARBA" id="ARBA00022741"/>
    </source>
</evidence>
<organism evidence="8 9">
    <name type="scientific">Meganyctiphanes norvegica</name>
    <name type="common">Northern krill</name>
    <name type="synonym">Thysanopoda norvegica</name>
    <dbReference type="NCBI Taxonomy" id="48144"/>
    <lineage>
        <taxon>Eukaryota</taxon>
        <taxon>Metazoa</taxon>
        <taxon>Ecdysozoa</taxon>
        <taxon>Arthropoda</taxon>
        <taxon>Crustacea</taxon>
        <taxon>Multicrustacea</taxon>
        <taxon>Malacostraca</taxon>
        <taxon>Eumalacostraca</taxon>
        <taxon>Eucarida</taxon>
        <taxon>Euphausiacea</taxon>
        <taxon>Euphausiidae</taxon>
        <taxon>Meganyctiphanes</taxon>
    </lineage>
</organism>
<proteinExistence type="inferred from homology"/>
<dbReference type="PANTHER" id="PTHR11947">
    <property type="entry name" value="PYRUVATE DEHYDROGENASE KINASE"/>
    <property type="match status" value="1"/>
</dbReference>
<dbReference type="InterPro" id="IPR036784">
    <property type="entry name" value="AK/P_DHK_N_sf"/>
</dbReference>
<dbReference type="Pfam" id="PF10436">
    <property type="entry name" value="BCDHK_Adom3"/>
    <property type="match status" value="1"/>
</dbReference>
<evidence type="ECO:0000256" key="4">
    <source>
        <dbReference type="ARBA" id="ARBA00022777"/>
    </source>
</evidence>
<dbReference type="GO" id="GO:0010906">
    <property type="term" value="P:regulation of glucose metabolic process"/>
    <property type="evidence" value="ECO:0007669"/>
    <property type="project" value="TreeGrafter"/>
</dbReference>
<dbReference type="AlphaFoldDB" id="A0AAV2QKF7"/>
<sequence length="365" mass="41823">MCSIADSVHNLCQISRKRQKCQLFDQLSRFDQLYRHHKAAYIVAARGSSHPWAGFYNPPPPPIVLQGRSVRLTPSTILYSSALTEGPSNRSAQYLQKELPVRIAKRIMAFRDLPFIVGCNPTILGVHELYIRAFNILNSLPPIETDDDDRNYCQKLVVLLDDHKPYTSYLFEDFAKAFDKFDHEILLEKVLDHGISGKLGNWLKEYLKNRKFRVVANGSMAMIYELENIQRTFTSRINGMEGLDYHERLKKLKMACRANTGFPRSELDRHLVKPVPGHSVFMANAQFLSDFKFLLTHSIYICKLPKNHVDVVLHECCSVGTIYYHILPRSLRISSCHTRDEGGGKIKFDARRTVNKLLGDISPKS</sequence>
<accession>A0AAV2QKF7</accession>
<comment type="similarity">
    <text evidence="6">Belongs to the PDK/BCKDK protein kinase family.</text>
</comment>
<keyword evidence="2 6" id="KW-0808">Transferase</keyword>
<feature type="domain" description="Branched-chain alpha-ketoacid dehydrogenase kinase/Pyruvate dehydrogenase kinase N-terminal" evidence="7">
    <location>
        <begin position="83"/>
        <end position="220"/>
    </location>
</feature>
<dbReference type="EC" id="2.7.11.-" evidence="6"/>
<dbReference type="PANTHER" id="PTHR11947:SF20">
    <property type="entry name" value="[3-METHYL-2-OXOBUTANOATE DEHYDROGENASE [LIPOAMIDE]] KINASE, MITOCHONDRIAL"/>
    <property type="match status" value="1"/>
</dbReference>
<evidence type="ECO:0000256" key="6">
    <source>
        <dbReference type="RuleBase" id="RU366032"/>
    </source>
</evidence>
<dbReference type="Proteomes" id="UP001497623">
    <property type="component" value="Unassembled WGS sequence"/>
</dbReference>
<reference evidence="8 9" key="1">
    <citation type="submission" date="2024-05" db="EMBL/GenBank/DDBJ databases">
        <authorList>
            <person name="Wallberg A."/>
        </authorList>
    </citation>
    <scope>NUCLEOTIDE SEQUENCE [LARGE SCALE GENOMIC DNA]</scope>
</reference>
<evidence type="ECO:0000313" key="8">
    <source>
        <dbReference type="EMBL" id="CAL4084609.1"/>
    </source>
</evidence>
<evidence type="ECO:0000256" key="2">
    <source>
        <dbReference type="ARBA" id="ARBA00022679"/>
    </source>
</evidence>
<keyword evidence="5 6" id="KW-0067">ATP-binding</keyword>